<reference evidence="3 4" key="1">
    <citation type="journal article" date="2023" name="PLoS ONE">
        <title>Complete genome assembly of Hawai'i environmental nontuberculous mycobacteria reveals unexpected co-isolation with methylobacteria.</title>
        <authorList>
            <person name="Hendrix J."/>
            <person name="Epperson L.E."/>
            <person name="Tong E.I."/>
            <person name="Chan Y.L."/>
            <person name="Hasan N.A."/>
            <person name="Dawrs S.N."/>
            <person name="Norton G.J."/>
            <person name="Virdi R."/>
            <person name="Crooks J.L."/>
            <person name="Chan E.D."/>
            <person name="Honda J.R."/>
            <person name="Strong M."/>
        </authorList>
    </citation>
    <scope>NUCLEOTIDE SEQUENCE [LARGE SCALE GENOMIC DNA]</scope>
    <source>
        <strain evidence="3 4">NJH_HI04-1</strain>
    </source>
</reference>
<comment type="similarity">
    <text evidence="1">Belongs to the ros/MucR family.</text>
</comment>
<gene>
    <name evidence="3" type="ORF">PUR29_32345</name>
</gene>
<organism evidence="3 4">
    <name type="scientific">Methylobacterium ajmalii</name>
    <dbReference type="NCBI Taxonomy" id="2738439"/>
    <lineage>
        <taxon>Bacteria</taxon>
        <taxon>Pseudomonadati</taxon>
        <taxon>Pseudomonadota</taxon>
        <taxon>Alphaproteobacteria</taxon>
        <taxon>Hyphomicrobiales</taxon>
        <taxon>Methylobacteriaceae</taxon>
        <taxon>Methylobacterium</taxon>
    </lineage>
</organism>
<dbReference type="RefSeq" id="WP_346001298.1">
    <property type="nucleotide sequence ID" value="NZ_JAQYXP010000004.1"/>
</dbReference>
<accession>A0ABV0A5G8</accession>
<dbReference type="Pfam" id="PF05443">
    <property type="entry name" value="ROS_MUCR"/>
    <property type="match status" value="1"/>
</dbReference>
<proteinExistence type="inferred from homology"/>
<dbReference type="InterPro" id="IPR041920">
    <property type="entry name" value="ROS/MUCR_sf"/>
</dbReference>
<sequence length="175" mass="18831">MDDQTASSQIDFVGLTAELVSAYIANNSIPASELPALMANVHAAIKGLTGTPSPETAKPEKATPAQIRKSITPDALISFEDGRLYKTLRRHLRLRGLSPEAYREKWGLPFDYPMTSASYSAHRSELARTLGLGQQRRKSSSAVADDGQTQDEAAPAKRRGRPPEAVEAGDTPADA</sequence>
<dbReference type="InterPro" id="IPR008807">
    <property type="entry name" value="ROS_MUCR"/>
</dbReference>
<dbReference type="Gene3D" id="1.10.10.1550">
    <property type="entry name" value="ROS/MUCR transcriptional regulator protein"/>
    <property type="match status" value="1"/>
</dbReference>
<keyword evidence="4" id="KW-1185">Reference proteome</keyword>
<evidence type="ECO:0000313" key="4">
    <source>
        <dbReference type="Proteomes" id="UP001407347"/>
    </source>
</evidence>
<dbReference type="Proteomes" id="UP001407347">
    <property type="component" value="Unassembled WGS sequence"/>
</dbReference>
<evidence type="ECO:0000256" key="1">
    <source>
        <dbReference type="ARBA" id="ARBA00007031"/>
    </source>
</evidence>
<comment type="caution">
    <text evidence="3">The sequence shown here is derived from an EMBL/GenBank/DDBJ whole genome shotgun (WGS) entry which is preliminary data.</text>
</comment>
<evidence type="ECO:0000313" key="3">
    <source>
        <dbReference type="EMBL" id="MEN3238149.1"/>
    </source>
</evidence>
<evidence type="ECO:0000256" key="2">
    <source>
        <dbReference type="SAM" id="MobiDB-lite"/>
    </source>
</evidence>
<protein>
    <submittedName>
        <fullName evidence="3">MucR family transcriptional regulator</fullName>
    </submittedName>
</protein>
<name>A0ABV0A5G8_9HYPH</name>
<feature type="region of interest" description="Disordered" evidence="2">
    <location>
        <begin position="130"/>
        <end position="175"/>
    </location>
</feature>
<dbReference type="EMBL" id="JAQYXP010000004">
    <property type="protein sequence ID" value="MEN3238149.1"/>
    <property type="molecule type" value="Genomic_DNA"/>
</dbReference>